<dbReference type="OrthoDB" id="9793210at2"/>
<organism evidence="4 5">
    <name type="scientific">Hwanghaeella grinnelliae</name>
    <dbReference type="NCBI Taxonomy" id="2500179"/>
    <lineage>
        <taxon>Bacteria</taxon>
        <taxon>Pseudomonadati</taxon>
        <taxon>Pseudomonadota</taxon>
        <taxon>Alphaproteobacteria</taxon>
        <taxon>Rhodospirillales</taxon>
        <taxon>Rhodospirillaceae</taxon>
        <taxon>Hwanghaeella</taxon>
    </lineage>
</organism>
<dbReference type="SUPFAM" id="SSF55073">
    <property type="entry name" value="Nucleotide cyclase"/>
    <property type="match status" value="1"/>
</dbReference>
<sequence length="196" mass="21901">MLVAAEAQRELHRKDRELRALRLLSITDEVTKLLNRRGFDRAFDRSLARSRRSNERGLLLIVDLDFFKRINDAHGHLAGDLVLASVATLLRVNTREIDDVARIGGDEFAVLLNGADDLQGYQKVTQLEVMLNNLTVPWDGERIQVQASIGAAPFGPHDDPVSVMRAADDCMYGRKRGGIRPDFNQSTIEVKALPAE</sequence>
<dbReference type="InterPro" id="IPR029787">
    <property type="entry name" value="Nucleotide_cyclase"/>
</dbReference>
<dbReference type="NCBIfam" id="TIGR00254">
    <property type="entry name" value="GGDEF"/>
    <property type="match status" value="1"/>
</dbReference>
<dbReference type="EMBL" id="SADE01000004">
    <property type="protein sequence ID" value="RVU34254.1"/>
    <property type="molecule type" value="Genomic_DNA"/>
</dbReference>
<evidence type="ECO:0000313" key="4">
    <source>
        <dbReference type="EMBL" id="RVU34254.1"/>
    </source>
</evidence>
<gene>
    <name evidence="4" type="ORF">EOI86_21485</name>
</gene>
<dbReference type="PANTHER" id="PTHR45138">
    <property type="entry name" value="REGULATORY COMPONENTS OF SENSORY TRANSDUCTION SYSTEM"/>
    <property type="match status" value="1"/>
</dbReference>
<evidence type="ECO:0000256" key="2">
    <source>
        <dbReference type="ARBA" id="ARBA00034247"/>
    </source>
</evidence>
<keyword evidence="5" id="KW-1185">Reference proteome</keyword>
<comment type="caution">
    <text evidence="4">The sequence shown here is derived from an EMBL/GenBank/DDBJ whole genome shotgun (WGS) entry which is preliminary data.</text>
</comment>
<dbReference type="InterPro" id="IPR000160">
    <property type="entry name" value="GGDEF_dom"/>
</dbReference>
<dbReference type="SMART" id="SM00267">
    <property type="entry name" value="GGDEF"/>
    <property type="match status" value="1"/>
</dbReference>
<dbReference type="InterPro" id="IPR050469">
    <property type="entry name" value="Diguanylate_Cyclase"/>
</dbReference>
<accession>A0A437QII9</accession>
<comment type="catalytic activity">
    <reaction evidence="2">
        <text>2 GTP = 3',3'-c-di-GMP + 2 diphosphate</text>
        <dbReference type="Rhea" id="RHEA:24898"/>
        <dbReference type="ChEBI" id="CHEBI:33019"/>
        <dbReference type="ChEBI" id="CHEBI:37565"/>
        <dbReference type="ChEBI" id="CHEBI:58805"/>
        <dbReference type="EC" id="2.7.7.65"/>
    </reaction>
</comment>
<dbReference type="EC" id="2.7.7.65" evidence="1"/>
<dbReference type="AlphaFoldDB" id="A0A437QII9"/>
<proteinExistence type="predicted"/>
<dbReference type="Pfam" id="PF00990">
    <property type="entry name" value="GGDEF"/>
    <property type="match status" value="1"/>
</dbReference>
<reference evidence="5" key="1">
    <citation type="submission" date="2019-01" db="EMBL/GenBank/DDBJ databases">
        <title>Gri0909 isolated from a small marine red alga.</title>
        <authorList>
            <person name="Kim J."/>
            <person name="Jeong S.E."/>
            <person name="Jeon C.O."/>
        </authorList>
    </citation>
    <scope>NUCLEOTIDE SEQUENCE [LARGE SCALE GENOMIC DNA]</scope>
    <source>
        <strain evidence="5">Gri0909</strain>
    </source>
</reference>
<dbReference type="Gene3D" id="3.30.70.270">
    <property type="match status" value="1"/>
</dbReference>
<name>A0A437QII9_9PROT</name>
<dbReference type="CDD" id="cd01949">
    <property type="entry name" value="GGDEF"/>
    <property type="match status" value="1"/>
</dbReference>
<dbReference type="Proteomes" id="UP000287447">
    <property type="component" value="Unassembled WGS sequence"/>
</dbReference>
<feature type="domain" description="GGDEF" evidence="3">
    <location>
        <begin position="55"/>
        <end position="186"/>
    </location>
</feature>
<protein>
    <recommendedName>
        <fullName evidence="1">diguanylate cyclase</fullName>
        <ecNumber evidence="1">2.7.7.65</ecNumber>
    </recommendedName>
</protein>
<dbReference type="PROSITE" id="PS50887">
    <property type="entry name" value="GGDEF"/>
    <property type="match status" value="1"/>
</dbReference>
<evidence type="ECO:0000313" key="5">
    <source>
        <dbReference type="Proteomes" id="UP000287447"/>
    </source>
</evidence>
<dbReference type="InterPro" id="IPR043128">
    <property type="entry name" value="Rev_trsase/Diguanyl_cyclase"/>
</dbReference>
<evidence type="ECO:0000259" key="3">
    <source>
        <dbReference type="PROSITE" id="PS50887"/>
    </source>
</evidence>
<dbReference type="PANTHER" id="PTHR45138:SF9">
    <property type="entry name" value="DIGUANYLATE CYCLASE DGCM-RELATED"/>
    <property type="match status" value="1"/>
</dbReference>
<dbReference type="GO" id="GO:0052621">
    <property type="term" value="F:diguanylate cyclase activity"/>
    <property type="evidence" value="ECO:0007669"/>
    <property type="project" value="UniProtKB-EC"/>
</dbReference>
<evidence type="ECO:0000256" key="1">
    <source>
        <dbReference type="ARBA" id="ARBA00012528"/>
    </source>
</evidence>